<dbReference type="InParanoid" id="B4D4B8"/>
<evidence type="ECO:0000313" key="1">
    <source>
        <dbReference type="EMBL" id="EDY18719.1"/>
    </source>
</evidence>
<reference evidence="1 2" key="1">
    <citation type="journal article" date="2011" name="J. Bacteriol.">
        <title>Genome sequence of Chthoniobacter flavus Ellin428, an aerobic heterotrophic soil bacterium.</title>
        <authorList>
            <person name="Kant R."/>
            <person name="van Passel M.W."/>
            <person name="Palva A."/>
            <person name="Lucas S."/>
            <person name="Lapidus A."/>
            <person name="Glavina Del Rio T."/>
            <person name="Dalin E."/>
            <person name="Tice H."/>
            <person name="Bruce D."/>
            <person name="Goodwin L."/>
            <person name="Pitluck S."/>
            <person name="Larimer F.W."/>
            <person name="Land M.L."/>
            <person name="Hauser L."/>
            <person name="Sangwan P."/>
            <person name="de Vos W.M."/>
            <person name="Janssen P.H."/>
            <person name="Smidt H."/>
        </authorList>
    </citation>
    <scope>NUCLEOTIDE SEQUENCE [LARGE SCALE GENOMIC DNA]</scope>
    <source>
        <strain evidence="1 2">Ellin428</strain>
    </source>
</reference>
<proteinExistence type="predicted"/>
<accession>B4D4B8</accession>
<dbReference type="RefSeq" id="WP_006981081.1">
    <property type="nucleotide sequence ID" value="NZ_ABVL01000011.1"/>
</dbReference>
<protein>
    <submittedName>
        <fullName evidence="1">Uncharacterized protein</fullName>
    </submittedName>
</protein>
<dbReference type="Proteomes" id="UP000005824">
    <property type="component" value="Unassembled WGS sequence"/>
</dbReference>
<keyword evidence="2" id="KW-1185">Reference proteome</keyword>
<organism evidence="1 2">
    <name type="scientific">Chthoniobacter flavus Ellin428</name>
    <dbReference type="NCBI Taxonomy" id="497964"/>
    <lineage>
        <taxon>Bacteria</taxon>
        <taxon>Pseudomonadati</taxon>
        <taxon>Verrucomicrobiota</taxon>
        <taxon>Spartobacteria</taxon>
        <taxon>Chthoniobacterales</taxon>
        <taxon>Chthoniobacteraceae</taxon>
        <taxon>Chthoniobacter</taxon>
    </lineage>
</organism>
<evidence type="ECO:0000313" key="2">
    <source>
        <dbReference type="Proteomes" id="UP000005824"/>
    </source>
</evidence>
<dbReference type="EMBL" id="ABVL01000011">
    <property type="protein sequence ID" value="EDY18719.1"/>
    <property type="molecule type" value="Genomic_DNA"/>
</dbReference>
<sequence>MSTARRMPLNAFRGFGLFASSPRPGRWCSGLRRPLFRRINEYAAIVADAKIVRDAEKFSHAPPRQRQMTSTTNASIDRCDTQFAASGERVVMSENGSRQQVTQGFNLSGERFAFIAAFFELASRPLKLGELPKPGHDIVRLIHCASAVCIRRATESFQRFKMLPLWQLQCFQHRGAIAKEWEKAQILRSRSRYVQPIS</sequence>
<dbReference type="STRING" id="497964.CfE428DRAFT_3756"/>
<gene>
    <name evidence="1" type="ORF">CfE428DRAFT_3756</name>
</gene>
<comment type="caution">
    <text evidence="1">The sequence shown here is derived from an EMBL/GenBank/DDBJ whole genome shotgun (WGS) entry which is preliminary data.</text>
</comment>
<dbReference type="AlphaFoldDB" id="B4D4B8"/>
<name>B4D4B8_9BACT</name>